<reference evidence="2 3" key="1">
    <citation type="submission" date="2017-01" db="EMBL/GenBank/DDBJ databases">
        <authorList>
            <person name="Mah S.A."/>
            <person name="Swanson W.J."/>
            <person name="Moy G.W."/>
            <person name="Vacquier V.D."/>
        </authorList>
    </citation>
    <scope>NUCLEOTIDE SEQUENCE [LARGE SCALE GENOMIC DNA]</scope>
    <source>
        <strain evidence="2 3">GSMNP</strain>
    </source>
</reference>
<evidence type="ECO:0000256" key="1">
    <source>
        <dbReference type="SAM" id="Phobius"/>
    </source>
</evidence>
<dbReference type="OrthoDB" id="2192830at2759"/>
<dbReference type="AlphaFoldDB" id="A0A1R1Y7M0"/>
<sequence length="71" mass="8233">MIFLVIWKYHEPLYSIILDVLTYTSHATSLAVLFGISSKWAAVVVLFGLSCRQLVTYLVVNFFWKVFQMTL</sequence>
<keyword evidence="3" id="KW-1185">Reference proteome</keyword>
<proteinExistence type="predicted"/>
<organism evidence="2 3">
    <name type="scientific">Smittium culicis</name>
    <dbReference type="NCBI Taxonomy" id="133412"/>
    <lineage>
        <taxon>Eukaryota</taxon>
        <taxon>Fungi</taxon>
        <taxon>Fungi incertae sedis</taxon>
        <taxon>Zoopagomycota</taxon>
        <taxon>Kickxellomycotina</taxon>
        <taxon>Harpellomycetes</taxon>
        <taxon>Harpellales</taxon>
        <taxon>Legeriomycetaceae</taxon>
        <taxon>Smittium</taxon>
    </lineage>
</organism>
<evidence type="ECO:0000313" key="2">
    <source>
        <dbReference type="EMBL" id="OMJ22880.1"/>
    </source>
</evidence>
<feature type="transmembrane region" description="Helical" evidence="1">
    <location>
        <begin position="40"/>
        <end position="64"/>
    </location>
</feature>
<dbReference type="EMBL" id="LSSN01000653">
    <property type="protein sequence ID" value="OMJ22880.1"/>
    <property type="molecule type" value="Genomic_DNA"/>
</dbReference>
<keyword evidence="1" id="KW-0472">Membrane</keyword>
<keyword evidence="1" id="KW-1133">Transmembrane helix</keyword>
<name>A0A1R1Y7M0_9FUNG</name>
<keyword evidence="1" id="KW-0812">Transmembrane</keyword>
<accession>A0A1R1Y7M0</accession>
<protein>
    <submittedName>
        <fullName evidence="2">Uncharacterized protein</fullName>
    </submittedName>
</protein>
<dbReference type="Proteomes" id="UP000187283">
    <property type="component" value="Unassembled WGS sequence"/>
</dbReference>
<evidence type="ECO:0000313" key="3">
    <source>
        <dbReference type="Proteomes" id="UP000187283"/>
    </source>
</evidence>
<comment type="caution">
    <text evidence="2">The sequence shown here is derived from an EMBL/GenBank/DDBJ whole genome shotgun (WGS) entry which is preliminary data.</text>
</comment>
<feature type="transmembrane region" description="Helical" evidence="1">
    <location>
        <begin position="12"/>
        <end position="34"/>
    </location>
</feature>
<gene>
    <name evidence="2" type="ORF">AYI70_g2588</name>
</gene>